<dbReference type="Gene3D" id="3.40.50.300">
    <property type="entry name" value="P-loop containing nucleotide triphosphate hydrolases"/>
    <property type="match status" value="1"/>
</dbReference>
<proteinExistence type="inferred from homology"/>
<comment type="similarity">
    <text evidence="1">Belongs to the SMC family. SbcC subfamily.</text>
</comment>
<organism evidence="6 7">
    <name type="scientific">Eggerthella lenta</name>
    <name type="common">Eubacterium lentum</name>
    <dbReference type="NCBI Taxonomy" id="84112"/>
    <lineage>
        <taxon>Bacteria</taxon>
        <taxon>Bacillati</taxon>
        <taxon>Actinomycetota</taxon>
        <taxon>Coriobacteriia</taxon>
        <taxon>Eggerthellales</taxon>
        <taxon>Eggerthellaceae</taxon>
        <taxon>Eggerthella</taxon>
    </lineage>
</organism>
<sequence length="462" mass="50398">MTVKINSLEVENVKRVKAVALEPAESGLTVIGGRNGQGKTSVLDAIAWALGGDRKRPSEAKRAGSATDPHLKVQLSNGIVVERRGKAGSLKVTDPEGRKGGQQLLDSFVGSLALDLPKFLVMSDKDKAKTLLEIIGVGDELARLELEEQTLYNRRTGIGQMRDQKKGAAADMPMHPDAPAEPVSAMELIQAQQEILARNGENQRKRQEARNIEARCDQMRDKLADLTRRIDELKSERAALNVEYLKSVEDFGVASKTAEQLQDESTAEIEAQLERIEAVNAKVRDNQRRADAEREAEELAEQYDDMTERIEAVRASKMALLDGADLPLPGLVVENGLLAYEGRRWDCMSGSEQLRVATAIVRKLKPECGFVLVDKLEQMDAETMREFGEWAEGEGLQVIATRVSTGGECSIVIEDGYGGAADAAKQSDLVNCGAPYRNGQAVLDAGAITSVEQADTPSKWVM</sequence>
<dbReference type="InterPro" id="IPR027417">
    <property type="entry name" value="P-loop_NTPase"/>
</dbReference>
<dbReference type="Proteomes" id="UP000253915">
    <property type="component" value="Unassembled WGS sequence"/>
</dbReference>
<evidence type="ECO:0000256" key="3">
    <source>
        <dbReference type="ARBA" id="ARBA00013368"/>
    </source>
</evidence>
<feature type="domain" description="Rad50/SbcC-type AAA" evidence="5">
    <location>
        <begin position="7"/>
        <end position="279"/>
    </location>
</feature>
<evidence type="ECO:0000313" key="7">
    <source>
        <dbReference type="Proteomes" id="UP000253915"/>
    </source>
</evidence>
<comment type="caution">
    <text evidence="6">The sequence shown here is derived from an EMBL/GenBank/DDBJ whole genome shotgun (WGS) entry which is preliminary data.</text>
</comment>
<protein>
    <recommendedName>
        <fullName evidence="3">Nuclease SbcCD subunit C</fullName>
    </recommendedName>
</protein>
<evidence type="ECO:0000256" key="2">
    <source>
        <dbReference type="ARBA" id="ARBA00011322"/>
    </source>
</evidence>
<evidence type="ECO:0000313" key="6">
    <source>
        <dbReference type="EMBL" id="RDC39683.1"/>
    </source>
</evidence>
<name>A0ABD7GKG7_EGGLN</name>
<keyword evidence="4" id="KW-0175">Coiled coil</keyword>
<comment type="subunit">
    <text evidence="2">Heterodimer of SbcC and SbcD.</text>
</comment>
<dbReference type="SUPFAM" id="SSF52540">
    <property type="entry name" value="P-loop containing nucleoside triphosphate hydrolases"/>
    <property type="match status" value="1"/>
</dbReference>
<accession>A0ABD7GKG7</accession>
<dbReference type="AlphaFoldDB" id="A0ABD7GKG7"/>
<dbReference type="EMBL" id="PPUQ01000005">
    <property type="protein sequence ID" value="RDC39683.1"/>
    <property type="molecule type" value="Genomic_DNA"/>
</dbReference>
<dbReference type="Pfam" id="PF13476">
    <property type="entry name" value="AAA_23"/>
    <property type="match status" value="1"/>
</dbReference>
<evidence type="ECO:0000259" key="5">
    <source>
        <dbReference type="Pfam" id="PF13476"/>
    </source>
</evidence>
<evidence type="ECO:0000256" key="4">
    <source>
        <dbReference type="SAM" id="Coils"/>
    </source>
</evidence>
<dbReference type="InterPro" id="IPR038729">
    <property type="entry name" value="Rad50/SbcC_AAA"/>
</dbReference>
<dbReference type="PANTHER" id="PTHR32114:SF2">
    <property type="entry name" value="ABC TRANSPORTER ABCH.3"/>
    <property type="match status" value="1"/>
</dbReference>
<reference evidence="6 7" key="1">
    <citation type="journal article" date="2018" name="Elife">
        <title>Discovery and characterization of a prevalent human gut bacterial enzyme sufficient for the inactivation of a family of plant toxins.</title>
        <authorList>
            <person name="Koppel N."/>
            <person name="Bisanz J.E."/>
            <person name="Pandelia M.E."/>
            <person name="Turnbaugh P.J."/>
            <person name="Balskus E.P."/>
        </authorList>
    </citation>
    <scope>NUCLEOTIDE SEQUENCE [LARGE SCALE GENOMIC DNA]</scope>
    <source>
        <strain evidence="6 7">16A</strain>
    </source>
</reference>
<evidence type="ECO:0000256" key="1">
    <source>
        <dbReference type="ARBA" id="ARBA00006930"/>
    </source>
</evidence>
<dbReference type="RefSeq" id="WP_114526512.1">
    <property type="nucleotide sequence ID" value="NZ_CABMOO010000006.1"/>
</dbReference>
<feature type="coiled-coil region" evidence="4">
    <location>
        <begin position="202"/>
        <end position="316"/>
    </location>
</feature>
<dbReference type="PANTHER" id="PTHR32114">
    <property type="entry name" value="ABC TRANSPORTER ABCH.3"/>
    <property type="match status" value="1"/>
</dbReference>
<gene>
    <name evidence="6" type="ORF">C1853_05305</name>
</gene>